<keyword evidence="2" id="KW-1003">Cell membrane</keyword>
<name>A0A1G1XXH0_9BACT</name>
<evidence type="ECO:0000256" key="5">
    <source>
        <dbReference type="ARBA" id="ARBA00022692"/>
    </source>
</evidence>
<keyword evidence="5 8" id="KW-0812">Transmembrane</keyword>
<dbReference type="Proteomes" id="UP000176241">
    <property type="component" value="Unassembled WGS sequence"/>
</dbReference>
<organism evidence="10 11">
    <name type="scientific">Candidatus Buchananbacteria bacterium RIFCSPHIGHO2_01_FULL_39_8</name>
    <dbReference type="NCBI Taxonomy" id="1797533"/>
    <lineage>
        <taxon>Bacteria</taxon>
        <taxon>Candidatus Buchananiibacteriota</taxon>
    </lineage>
</organism>
<reference evidence="10 11" key="1">
    <citation type="journal article" date="2016" name="Nat. Commun.">
        <title>Thousands of microbial genomes shed light on interconnected biogeochemical processes in an aquifer system.</title>
        <authorList>
            <person name="Anantharaman K."/>
            <person name="Brown C.T."/>
            <person name="Hug L.A."/>
            <person name="Sharon I."/>
            <person name="Castelle C.J."/>
            <person name="Probst A.J."/>
            <person name="Thomas B.C."/>
            <person name="Singh A."/>
            <person name="Wilkins M.J."/>
            <person name="Karaoz U."/>
            <person name="Brodie E.L."/>
            <person name="Williams K.H."/>
            <person name="Hubbard S.S."/>
            <person name="Banfield J.F."/>
        </authorList>
    </citation>
    <scope>NUCLEOTIDE SEQUENCE [LARGE SCALE GENOMIC DNA]</scope>
</reference>
<accession>A0A1G1XXH0</accession>
<feature type="domain" description="Glycosyltransferase RgtA/B/C/D-like" evidence="9">
    <location>
        <begin position="71"/>
        <end position="226"/>
    </location>
</feature>
<evidence type="ECO:0000256" key="7">
    <source>
        <dbReference type="ARBA" id="ARBA00023136"/>
    </source>
</evidence>
<dbReference type="InterPro" id="IPR050297">
    <property type="entry name" value="LipidA_mod_glycosyltrf_83"/>
</dbReference>
<evidence type="ECO:0000259" key="9">
    <source>
        <dbReference type="Pfam" id="PF13231"/>
    </source>
</evidence>
<evidence type="ECO:0000256" key="8">
    <source>
        <dbReference type="SAM" id="Phobius"/>
    </source>
</evidence>
<keyword evidence="6 8" id="KW-1133">Transmembrane helix</keyword>
<evidence type="ECO:0000256" key="6">
    <source>
        <dbReference type="ARBA" id="ARBA00022989"/>
    </source>
</evidence>
<evidence type="ECO:0000313" key="10">
    <source>
        <dbReference type="EMBL" id="OGY44769.1"/>
    </source>
</evidence>
<evidence type="ECO:0000313" key="11">
    <source>
        <dbReference type="Proteomes" id="UP000176241"/>
    </source>
</evidence>
<feature type="transmembrane region" description="Helical" evidence="8">
    <location>
        <begin position="209"/>
        <end position="229"/>
    </location>
</feature>
<dbReference type="InterPro" id="IPR038731">
    <property type="entry name" value="RgtA/B/C-like"/>
</dbReference>
<feature type="transmembrane region" description="Helical" evidence="8">
    <location>
        <begin position="169"/>
        <end position="197"/>
    </location>
</feature>
<dbReference type="GO" id="GO:0005886">
    <property type="term" value="C:plasma membrane"/>
    <property type="evidence" value="ECO:0007669"/>
    <property type="project" value="UniProtKB-SubCell"/>
</dbReference>
<evidence type="ECO:0000256" key="1">
    <source>
        <dbReference type="ARBA" id="ARBA00004651"/>
    </source>
</evidence>
<feature type="transmembrane region" description="Helical" evidence="8">
    <location>
        <begin position="147"/>
        <end position="163"/>
    </location>
</feature>
<dbReference type="PANTHER" id="PTHR33908">
    <property type="entry name" value="MANNOSYLTRANSFERASE YKCB-RELATED"/>
    <property type="match status" value="1"/>
</dbReference>
<sequence length="559" mass="65829">MKKINLILFLILLLASFLRFYNLAWSDVINDEVIIAFRSIGYVDFFSSPYQTTPWEWFSDVPFWARLSFHDHPPLVFLLQRLSFLLFGQNIIALRLPFALAGVGSVFLLYLIGKKLFNKEVGFIASLLLAVSSYHVWISRTGLQESIAIFLVLLTFYYFLQVLNQKNYYLFGLALGLAMITKYTTFFLFPVFIIYLLLFDRSIFKERKFWLAFLIAFLIFSPVIIYNIGLYQARGHFDLQFSYLFGQQVPEWEYLPGKLQAGDFGDRLTNLIPALYKGIMWPMFILFVLSLIFIIYKFFKGVHHWRSGSIHHQSDESSFLLILAILFQFLLFLVIGPSQRFVVVAVPFIILLISWFIFRQKKIIKYPILIIVVTLEIFFSVNTLFVYHPIGKENITYSYLWVENYNWGYNQLDDYLNQLLKNKKPAVTFESRYGFLEKIKVKALVQAEKKGKEDWPVLLVYDSNMYDLATFWLFHRRLVYDGWPIITADNYLEEGKDFWTNQGIKDFYFFSILDHTILSQSLAVKTDGSQKLINELGKIKPEIIKRPDGREVFAVYYWQ</sequence>
<dbReference type="GO" id="GO:0009103">
    <property type="term" value="P:lipopolysaccharide biosynthetic process"/>
    <property type="evidence" value="ECO:0007669"/>
    <property type="project" value="UniProtKB-ARBA"/>
</dbReference>
<feature type="transmembrane region" description="Helical" evidence="8">
    <location>
        <begin position="366"/>
        <end position="387"/>
    </location>
</feature>
<keyword evidence="7 8" id="KW-0472">Membrane</keyword>
<keyword evidence="3" id="KW-0328">Glycosyltransferase</keyword>
<feature type="transmembrane region" description="Helical" evidence="8">
    <location>
        <begin position="319"/>
        <end position="335"/>
    </location>
</feature>
<evidence type="ECO:0000256" key="4">
    <source>
        <dbReference type="ARBA" id="ARBA00022679"/>
    </source>
</evidence>
<feature type="transmembrane region" description="Helical" evidence="8">
    <location>
        <begin position="92"/>
        <end position="112"/>
    </location>
</feature>
<evidence type="ECO:0000256" key="3">
    <source>
        <dbReference type="ARBA" id="ARBA00022676"/>
    </source>
</evidence>
<keyword evidence="4" id="KW-0808">Transferase</keyword>
<evidence type="ECO:0000256" key="2">
    <source>
        <dbReference type="ARBA" id="ARBA00022475"/>
    </source>
</evidence>
<dbReference type="EMBL" id="MHIC01000024">
    <property type="protein sequence ID" value="OGY44769.1"/>
    <property type="molecule type" value="Genomic_DNA"/>
</dbReference>
<dbReference type="PANTHER" id="PTHR33908:SF11">
    <property type="entry name" value="MEMBRANE PROTEIN"/>
    <property type="match status" value="1"/>
</dbReference>
<dbReference type="GO" id="GO:0016763">
    <property type="term" value="F:pentosyltransferase activity"/>
    <property type="evidence" value="ECO:0007669"/>
    <property type="project" value="TreeGrafter"/>
</dbReference>
<dbReference type="Pfam" id="PF13231">
    <property type="entry name" value="PMT_2"/>
    <property type="match status" value="1"/>
</dbReference>
<gene>
    <name evidence="10" type="ORF">A2731_00170</name>
</gene>
<feature type="transmembrane region" description="Helical" evidence="8">
    <location>
        <begin position="279"/>
        <end position="299"/>
    </location>
</feature>
<dbReference type="AlphaFoldDB" id="A0A1G1XXH0"/>
<feature type="transmembrane region" description="Helical" evidence="8">
    <location>
        <begin position="341"/>
        <end position="359"/>
    </location>
</feature>
<dbReference type="STRING" id="1797533.A2731_00170"/>
<protein>
    <recommendedName>
        <fullName evidence="9">Glycosyltransferase RgtA/B/C/D-like domain-containing protein</fullName>
    </recommendedName>
</protein>
<comment type="caution">
    <text evidence="10">The sequence shown here is derived from an EMBL/GenBank/DDBJ whole genome shotgun (WGS) entry which is preliminary data.</text>
</comment>
<proteinExistence type="predicted"/>
<comment type="subcellular location">
    <subcellularLocation>
        <location evidence="1">Cell membrane</location>
        <topology evidence="1">Multi-pass membrane protein</topology>
    </subcellularLocation>
</comment>